<name>A0AA44XUC1_BURVI</name>
<sequence length="193" mass="21411">MSLTGNLDEQIESLRRQISTFFEGGNRNGALLVTEHIDLSNSPSAQYSHELGKAIDIRDIPSSQAPGIAVSNNMWKWAPVRLKSLHYVLRMADAIASLEQGTFARQLESGGVGSADALYIARLISDSPDCSYDDLYEPMSRALAQYFYLNPLTDDARDADAKTVLRWLEMAHTLVIERNYLSVARTNARTSNA</sequence>
<evidence type="ECO:0000313" key="1">
    <source>
        <dbReference type="EMBL" id="PRH38538.1"/>
    </source>
</evidence>
<dbReference type="Proteomes" id="UP000237632">
    <property type="component" value="Unassembled WGS sequence"/>
</dbReference>
<comment type="caution">
    <text evidence="1">The sequence shown here is derived from an EMBL/GenBank/DDBJ whole genome shotgun (WGS) entry which is preliminary data.</text>
</comment>
<dbReference type="EMBL" id="PVHK01000236">
    <property type="protein sequence ID" value="PRH38538.1"/>
    <property type="molecule type" value="Genomic_DNA"/>
</dbReference>
<evidence type="ECO:0000313" key="2">
    <source>
        <dbReference type="Proteomes" id="UP000237632"/>
    </source>
</evidence>
<gene>
    <name evidence="1" type="ORF">C6T65_30895</name>
</gene>
<dbReference type="AlphaFoldDB" id="A0AA44XUC1"/>
<protein>
    <submittedName>
        <fullName evidence="1">Uncharacterized protein</fullName>
    </submittedName>
</protein>
<reference evidence="1 2" key="1">
    <citation type="submission" date="2018-03" db="EMBL/GenBank/DDBJ databases">
        <authorList>
            <person name="Nguyen K."/>
            <person name="Fouts D."/>
            <person name="Sutton G."/>
        </authorList>
    </citation>
    <scope>NUCLEOTIDE SEQUENCE [LARGE SCALE GENOMIC DNA]</scope>
    <source>
        <strain evidence="1 2">AU3578</strain>
    </source>
</reference>
<proteinExistence type="predicted"/>
<organism evidence="1 2">
    <name type="scientific">Burkholderia vietnamiensis</name>
    <dbReference type="NCBI Taxonomy" id="60552"/>
    <lineage>
        <taxon>Bacteria</taxon>
        <taxon>Pseudomonadati</taxon>
        <taxon>Pseudomonadota</taxon>
        <taxon>Betaproteobacteria</taxon>
        <taxon>Burkholderiales</taxon>
        <taxon>Burkholderiaceae</taxon>
        <taxon>Burkholderia</taxon>
        <taxon>Burkholderia cepacia complex</taxon>
    </lineage>
</organism>
<accession>A0AA44XUC1</accession>